<evidence type="ECO:0000313" key="2">
    <source>
        <dbReference type="EMBL" id="CAK9162437.1"/>
    </source>
</evidence>
<evidence type="ECO:0000256" key="1">
    <source>
        <dbReference type="SAM" id="MobiDB-lite"/>
    </source>
</evidence>
<gene>
    <name evidence="2" type="ORF">ILEXP_LOCUS31305</name>
</gene>
<protein>
    <submittedName>
        <fullName evidence="2">Uncharacterized protein</fullName>
    </submittedName>
</protein>
<feature type="region of interest" description="Disordered" evidence="1">
    <location>
        <begin position="1"/>
        <end position="41"/>
    </location>
</feature>
<feature type="compositionally biased region" description="Pro residues" evidence="1">
    <location>
        <begin position="26"/>
        <end position="36"/>
    </location>
</feature>
<keyword evidence="3" id="KW-1185">Reference proteome</keyword>
<dbReference type="EMBL" id="CAUOFW020003855">
    <property type="protein sequence ID" value="CAK9162437.1"/>
    <property type="molecule type" value="Genomic_DNA"/>
</dbReference>
<dbReference type="Proteomes" id="UP001642360">
    <property type="component" value="Unassembled WGS sequence"/>
</dbReference>
<dbReference type="AlphaFoldDB" id="A0ABC8SZG0"/>
<proteinExistence type="predicted"/>
<evidence type="ECO:0000313" key="3">
    <source>
        <dbReference type="Proteomes" id="UP001642360"/>
    </source>
</evidence>
<organism evidence="2 3">
    <name type="scientific">Ilex paraguariensis</name>
    <name type="common">yerba mate</name>
    <dbReference type="NCBI Taxonomy" id="185542"/>
    <lineage>
        <taxon>Eukaryota</taxon>
        <taxon>Viridiplantae</taxon>
        <taxon>Streptophyta</taxon>
        <taxon>Embryophyta</taxon>
        <taxon>Tracheophyta</taxon>
        <taxon>Spermatophyta</taxon>
        <taxon>Magnoliopsida</taxon>
        <taxon>eudicotyledons</taxon>
        <taxon>Gunneridae</taxon>
        <taxon>Pentapetalae</taxon>
        <taxon>asterids</taxon>
        <taxon>campanulids</taxon>
        <taxon>Aquifoliales</taxon>
        <taxon>Aquifoliaceae</taxon>
        <taxon>Ilex</taxon>
    </lineage>
</organism>
<accession>A0ABC8SZG0</accession>
<comment type="caution">
    <text evidence="2">The sequence shown here is derived from an EMBL/GenBank/DDBJ whole genome shotgun (WGS) entry which is preliminary data.</text>
</comment>
<reference evidence="2 3" key="1">
    <citation type="submission" date="2024-02" db="EMBL/GenBank/DDBJ databases">
        <authorList>
            <person name="Vignale AGUSTIN F."/>
            <person name="Sosa J E."/>
            <person name="Modenutti C."/>
        </authorList>
    </citation>
    <scope>NUCLEOTIDE SEQUENCE [LARGE SCALE GENOMIC DNA]</scope>
</reference>
<name>A0ABC8SZG0_9AQUA</name>
<sequence>MKLDTDLMETTSPPPNSSPSAVPPALTTPPPGPPTQPSSLKRLRGDQTWLMLFRFLSPSGMDCNHSKGIRGLFLACLRVGVIKSQISGYPTHLFDPSGIMGWGSGRCGKSPFPEGIAEILLSLTSILSFSGAYGESIYGGKFPGENMFMLLWLFVWLDLDGHLLMLTLSNRWTRPASLFVELGLDN</sequence>